<dbReference type="InterPro" id="IPR007018">
    <property type="entry name" value="Mediator_Med6"/>
</dbReference>
<dbReference type="Gene3D" id="3.10.450.580">
    <property type="entry name" value="Mediator complex, subunit Med6"/>
    <property type="match status" value="1"/>
</dbReference>
<comment type="caution">
    <text evidence="9">The sequence shown here is derived from an EMBL/GenBank/DDBJ whole genome shotgun (WGS) entry which is preliminary data.</text>
</comment>
<keyword evidence="5 8" id="KW-0804">Transcription</keyword>
<dbReference type="Proteomes" id="UP001211065">
    <property type="component" value="Unassembled WGS sequence"/>
</dbReference>
<keyword evidence="8" id="KW-0010">Activator</keyword>
<evidence type="ECO:0000256" key="5">
    <source>
        <dbReference type="ARBA" id="ARBA00023163"/>
    </source>
</evidence>
<gene>
    <name evidence="8" type="primary">MED6</name>
    <name evidence="9" type="ORF">HK099_000325</name>
</gene>
<keyword evidence="6 8" id="KW-0539">Nucleus</keyword>
<dbReference type="InterPro" id="IPR038566">
    <property type="entry name" value="Mediator_Med6_sf"/>
</dbReference>
<proteinExistence type="inferred from homology"/>
<dbReference type="AlphaFoldDB" id="A0AAD5Y1P5"/>
<evidence type="ECO:0000256" key="2">
    <source>
        <dbReference type="ARBA" id="ARBA00007526"/>
    </source>
</evidence>
<accession>A0AAD5Y1P5</accession>
<evidence type="ECO:0000256" key="1">
    <source>
        <dbReference type="ARBA" id="ARBA00004123"/>
    </source>
</evidence>
<dbReference type="Pfam" id="PF04934">
    <property type="entry name" value="Med6"/>
    <property type="match status" value="1"/>
</dbReference>
<dbReference type="PANTHER" id="PTHR13104">
    <property type="entry name" value="MED-6-RELATED"/>
    <property type="match status" value="1"/>
</dbReference>
<evidence type="ECO:0000313" key="9">
    <source>
        <dbReference type="EMBL" id="KAJ3224047.1"/>
    </source>
</evidence>
<organism evidence="9 10">
    <name type="scientific">Clydaea vesicula</name>
    <dbReference type="NCBI Taxonomy" id="447962"/>
    <lineage>
        <taxon>Eukaryota</taxon>
        <taxon>Fungi</taxon>
        <taxon>Fungi incertae sedis</taxon>
        <taxon>Chytridiomycota</taxon>
        <taxon>Chytridiomycota incertae sedis</taxon>
        <taxon>Chytridiomycetes</taxon>
        <taxon>Lobulomycetales</taxon>
        <taxon>Lobulomycetaceae</taxon>
        <taxon>Clydaea</taxon>
    </lineage>
</organism>
<keyword evidence="4 8" id="KW-0805">Transcription regulation</keyword>
<sequence length="215" mass="25318">MSKQNEEELLNVCFKDTNFLQMYSLNEFNVLDYFSYSQFYEKSSLNEQIKMQARFNELQANMLDRSLHYVEKAFADIQAECNFHPTKGYVWKNIEELEMKNYDELLKKIMGTKNEIEEELDSKEDCMISNGKELDVSSVTSTSRSESEEIFLVTSEEKAKDAKDFAFTVNQLITRSNEFASEFELNKLKKEEYAEKKKMQEIKPTEAFSNKEVCF</sequence>
<evidence type="ECO:0000313" key="10">
    <source>
        <dbReference type="Proteomes" id="UP001211065"/>
    </source>
</evidence>
<dbReference type="EMBL" id="JADGJW010000107">
    <property type="protein sequence ID" value="KAJ3224047.1"/>
    <property type="molecule type" value="Genomic_DNA"/>
</dbReference>
<evidence type="ECO:0000256" key="4">
    <source>
        <dbReference type="ARBA" id="ARBA00023015"/>
    </source>
</evidence>
<comment type="subunit">
    <text evidence="8">Component of the Mediator complex.</text>
</comment>
<evidence type="ECO:0000256" key="6">
    <source>
        <dbReference type="ARBA" id="ARBA00023242"/>
    </source>
</evidence>
<comment type="function">
    <text evidence="8">Component of the Mediator complex, a coactivator involved in the regulated transcription of nearly all RNA polymerase II-dependent genes. Mediator functions as a bridge to convey information from gene-specific regulatory proteins to the basal RNA polymerase II transcription machinery. Mediator is recruited to promoters by direct interactions with regulatory proteins and serves as a scaffold for the assembly of a functional preinitiation complex with RNA polymerase II and the general transcription factors.</text>
</comment>
<evidence type="ECO:0000256" key="8">
    <source>
        <dbReference type="RuleBase" id="RU364143"/>
    </source>
</evidence>
<dbReference type="GO" id="GO:0016592">
    <property type="term" value="C:mediator complex"/>
    <property type="evidence" value="ECO:0007669"/>
    <property type="project" value="InterPro"/>
</dbReference>
<evidence type="ECO:0000256" key="7">
    <source>
        <dbReference type="ARBA" id="ARBA00031259"/>
    </source>
</evidence>
<reference evidence="9" key="1">
    <citation type="submission" date="2020-05" db="EMBL/GenBank/DDBJ databases">
        <title>Phylogenomic resolution of chytrid fungi.</title>
        <authorList>
            <person name="Stajich J.E."/>
            <person name="Amses K."/>
            <person name="Simmons R."/>
            <person name="Seto K."/>
            <person name="Myers J."/>
            <person name="Bonds A."/>
            <person name="Quandt C.A."/>
            <person name="Barry K."/>
            <person name="Liu P."/>
            <person name="Grigoriev I."/>
            <person name="Longcore J.E."/>
            <person name="James T.Y."/>
        </authorList>
    </citation>
    <scope>NUCLEOTIDE SEQUENCE</scope>
    <source>
        <strain evidence="9">JEL0476</strain>
    </source>
</reference>
<name>A0AAD5Y1P5_9FUNG</name>
<evidence type="ECO:0000256" key="3">
    <source>
        <dbReference type="ARBA" id="ARBA00020634"/>
    </source>
</evidence>
<comment type="similarity">
    <text evidence="2 8">Belongs to the Mediator complex subunit 6 family.</text>
</comment>
<keyword evidence="10" id="KW-1185">Reference proteome</keyword>
<comment type="subcellular location">
    <subcellularLocation>
        <location evidence="1 8">Nucleus</location>
    </subcellularLocation>
</comment>
<dbReference type="GO" id="GO:0003712">
    <property type="term" value="F:transcription coregulator activity"/>
    <property type="evidence" value="ECO:0007669"/>
    <property type="project" value="InterPro"/>
</dbReference>
<dbReference type="GO" id="GO:0006357">
    <property type="term" value="P:regulation of transcription by RNA polymerase II"/>
    <property type="evidence" value="ECO:0007669"/>
    <property type="project" value="InterPro"/>
</dbReference>
<protein>
    <recommendedName>
        <fullName evidence="3 8">Mediator of RNA polymerase II transcription subunit 6</fullName>
    </recommendedName>
    <alternativeName>
        <fullName evidence="7 8">Mediator complex subunit 6</fullName>
    </alternativeName>
</protein>